<evidence type="ECO:0008006" key="7">
    <source>
        <dbReference type="Google" id="ProtNLM"/>
    </source>
</evidence>
<dbReference type="Gene3D" id="3.10.450.50">
    <property type="match status" value="1"/>
</dbReference>
<keyword evidence="6" id="KW-1185">Reference proteome</keyword>
<keyword evidence="1" id="KW-0677">Repeat</keyword>
<proteinExistence type="predicted"/>
<dbReference type="InterPro" id="IPR050745">
    <property type="entry name" value="Multifunctional_regulatory"/>
</dbReference>
<dbReference type="Proteomes" id="UP000179627">
    <property type="component" value="Unassembled WGS sequence"/>
</dbReference>
<feature type="region of interest" description="Disordered" evidence="4">
    <location>
        <begin position="454"/>
        <end position="496"/>
    </location>
</feature>
<dbReference type="PROSITE" id="PS50297">
    <property type="entry name" value="ANK_REP_REGION"/>
    <property type="match status" value="1"/>
</dbReference>
<sequence length="496" mass="52513">MTAALSAGTREAFTALLTEDVHWGGEHGGNECTSRDQAGDHYAGLLAAGITLQLAELQQTAPTGEAEQLTVRLQIQSPDRDDFPPQMTIRLTLRDGLIADIRELDQPATIEVLYFDGCPNLEAFLPHLTALLAEHHIAAPVTLIRIQNDEHAQTHHFLGSPTVRINGQDVDPAAERQVHVTRDAASRYGMQCRLYSTPDGTAGTPPDEWIIEALIDNPAHDAAVNAIHSGDLSVLQRLLTEHPRLASIRLHRHGGRTLLHVATDWPGHFPNVAATITALVAAGADPNTGVLGEHPETPLHWAASSDDVAAIDALLDNGADINAPGAVIAGGTPMADATAFGQWHAARRLLERGADTNLFAAAALGLVAEVQQHLNTSQPTAEDITSSFWGACHGGHKVSSDGATDIRDQQVDAPEVLGSRIDETLDVARSGHVGLQAEDVGVGQVEVRRGLGEGFGVASADPDPGALGRQAGRDRPSDAAGTPGDERDPTVQMKIH</sequence>
<dbReference type="PANTHER" id="PTHR24189">
    <property type="entry name" value="MYOTROPHIN"/>
    <property type="match status" value="1"/>
</dbReference>
<evidence type="ECO:0000256" key="2">
    <source>
        <dbReference type="ARBA" id="ARBA00023043"/>
    </source>
</evidence>
<dbReference type="Pfam" id="PF12796">
    <property type="entry name" value="Ank_2"/>
    <property type="match status" value="1"/>
</dbReference>
<dbReference type="InterPro" id="IPR036770">
    <property type="entry name" value="Ankyrin_rpt-contain_sf"/>
</dbReference>
<dbReference type="InterPro" id="IPR032710">
    <property type="entry name" value="NTF2-like_dom_sf"/>
</dbReference>
<organism evidence="5 6">
    <name type="scientific">Parafrankia colletiae</name>
    <dbReference type="NCBI Taxonomy" id="573497"/>
    <lineage>
        <taxon>Bacteria</taxon>
        <taxon>Bacillati</taxon>
        <taxon>Actinomycetota</taxon>
        <taxon>Actinomycetes</taxon>
        <taxon>Frankiales</taxon>
        <taxon>Frankiaceae</taxon>
        <taxon>Parafrankia</taxon>
    </lineage>
</organism>
<evidence type="ECO:0000256" key="4">
    <source>
        <dbReference type="SAM" id="MobiDB-lite"/>
    </source>
</evidence>
<dbReference type="Gene3D" id="1.25.40.20">
    <property type="entry name" value="Ankyrin repeat-containing domain"/>
    <property type="match status" value="1"/>
</dbReference>
<dbReference type="EMBL" id="MBLM01000110">
    <property type="protein sequence ID" value="OHV38007.1"/>
    <property type="molecule type" value="Genomic_DNA"/>
</dbReference>
<gene>
    <name evidence="5" type="ORF">CC117_16240</name>
</gene>
<dbReference type="SUPFAM" id="SSF48403">
    <property type="entry name" value="Ankyrin repeat"/>
    <property type="match status" value="1"/>
</dbReference>
<evidence type="ECO:0000256" key="1">
    <source>
        <dbReference type="ARBA" id="ARBA00022737"/>
    </source>
</evidence>
<dbReference type="PROSITE" id="PS50088">
    <property type="entry name" value="ANK_REPEAT"/>
    <property type="match status" value="2"/>
</dbReference>
<evidence type="ECO:0000313" key="6">
    <source>
        <dbReference type="Proteomes" id="UP000179627"/>
    </source>
</evidence>
<evidence type="ECO:0000256" key="3">
    <source>
        <dbReference type="PROSITE-ProRule" id="PRU00023"/>
    </source>
</evidence>
<dbReference type="SMART" id="SM00248">
    <property type="entry name" value="ANK"/>
    <property type="match status" value="4"/>
</dbReference>
<feature type="repeat" description="ANK" evidence="3">
    <location>
        <begin position="294"/>
        <end position="326"/>
    </location>
</feature>
<dbReference type="AlphaFoldDB" id="A0A1S1QWC6"/>
<dbReference type="SUPFAM" id="SSF54427">
    <property type="entry name" value="NTF2-like"/>
    <property type="match status" value="1"/>
</dbReference>
<keyword evidence="2 3" id="KW-0040">ANK repeat</keyword>
<feature type="repeat" description="ANK" evidence="3">
    <location>
        <begin position="329"/>
        <end position="361"/>
    </location>
</feature>
<dbReference type="InterPro" id="IPR002110">
    <property type="entry name" value="Ankyrin_rpt"/>
</dbReference>
<protein>
    <recommendedName>
        <fullName evidence="7">Ankyrin repeat-containing protein</fullName>
    </recommendedName>
</protein>
<reference evidence="6" key="1">
    <citation type="submission" date="2016-07" db="EMBL/GenBank/DDBJ databases">
        <title>Sequence Frankia sp. strain CcI1.17.</title>
        <authorList>
            <person name="Ghodhbane-Gtari F."/>
            <person name="Swanson E."/>
            <person name="Gueddou A."/>
            <person name="Morris K."/>
            <person name="Hezbri K."/>
            <person name="Ktari A."/>
            <person name="Nouioui I."/>
            <person name="Abebe-Akele F."/>
            <person name="Simpson S."/>
            <person name="Thomas K."/>
            <person name="Gtari M."/>
            <person name="Tisa L.S."/>
            <person name="Hurst S."/>
        </authorList>
    </citation>
    <scope>NUCLEOTIDE SEQUENCE [LARGE SCALE GENOMIC DNA]</scope>
    <source>
        <strain evidence="6">Cc1.17</strain>
    </source>
</reference>
<evidence type="ECO:0000313" key="5">
    <source>
        <dbReference type="EMBL" id="OHV38007.1"/>
    </source>
</evidence>
<comment type="caution">
    <text evidence="5">The sequence shown here is derived from an EMBL/GenBank/DDBJ whole genome shotgun (WGS) entry which is preliminary data.</text>
</comment>
<name>A0A1S1QWC6_9ACTN</name>
<dbReference type="PANTHER" id="PTHR24189:SF50">
    <property type="entry name" value="ANKYRIN REPEAT AND SOCS BOX PROTEIN 2"/>
    <property type="match status" value="1"/>
</dbReference>
<accession>A0A1S1QWC6</accession>